<dbReference type="GO" id="GO:0009103">
    <property type="term" value="P:lipopolysaccharide biosynthetic process"/>
    <property type="evidence" value="ECO:0007669"/>
    <property type="project" value="TreeGrafter"/>
</dbReference>
<reference evidence="3 4" key="1">
    <citation type="journal article" date="2015" name="Nature">
        <title>rRNA introns, odd ribosomes, and small enigmatic genomes across a large radiation of phyla.</title>
        <authorList>
            <person name="Brown C.T."/>
            <person name="Hug L.A."/>
            <person name="Thomas B.C."/>
            <person name="Sharon I."/>
            <person name="Castelle C.J."/>
            <person name="Singh A."/>
            <person name="Wilkins M.J."/>
            <person name="Williams K.H."/>
            <person name="Banfield J.F."/>
        </authorList>
    </citation>
    <scope>NUCLEOTIDE SEQUENCE [LARGE SCALE GENOMIC DNA]</scope>
</reference>
<dbReference type="PANTHER" id="PTHR46401:SF2">
    <property type="entry name" value="GLYCOSYLTRANSFERASE WBBK-RELATED"/>
    <property type="match status" value="1"/>
</dbReference>
<dbReference type="STRING" id="1618578.UV74_C0013G0305"/>
<dbReference type="InterPro" id="IPR001296">
    <property type="entry name" value="Glyco_trans_1"/>
</dbReference>
<dbReference type="Pfam" id="PF00534">
    <property type="entry name" value="Glycos_transf_1"/>
    <property type="match status" value="1"/>
</dbReference>
<sequence>MRIGIDGNEANIKRRVGVNVYAFELLRSIYQLQTEKSAKEQFTIFLKSAPLPHLPPESDFWHYQILPDRPLWVVTSLSSHLFFNYFSNKRLDLFFTPGHYAPPLTLMTKICSIMDLGYLEFSDQFTKYDYWQLRLWSAWSILTSKRILTISKASKRDILRHYPSSQGKVTVTYPAFDKNIFNQGTKVEKKILKKYRIQGKYILFLSTLKPSKNILGLLTAWKYIESQFPDTKLVIAGKKGWLYGDIFIRTKELGLTKRVVFTDFVSEEDKPSIIAGAKVFVLPSFWEGFGLDIVSALSCGVPVTCSSRGSLPEVVGDAGLMFNPEDPREISEKISYILRMSKKDYNKLARSGAKQADKFSWEATASETLKIFELL</sequence>
<comment type="caution">
    <text evidence="3">The sequence shown here is derived from an EMBL/GenBank/DDBJ whole genome shotgun (WGS) entry which is preliminary data.</text>
</comment>
<protein>
    <submittedName>
        <fullName evidence="3">Mannosyltransferase B-like protein</fullName>
    </submittedName>
</protein>
<dbReference type="CDD" id="cd03809">
    <property type="entry name" value="GT4_MtfB-like"/>
    <property type="match status" value="1"/>
</dbReference>
<evidence type="ECO:0000313" key="4">
    <source>
        <dbReference type="Proteomes" id="UP000034090"/>
    </source>
</evidence>
<proteinExistence type="predicted"/>
<dbReference type="EMBL" id="LCFQ01000013">
    <property type="protein sequence ID" value="KKS97183.1"/>
    <property type="molecule type" value="Genomic_DNA"/>
</dbReference>
<name>A0A0G1GE90_9BACT</name>
<keyword evidence="1 3" id="KW-0808">Transferase</keyword>
<keyword evidence="3" id="KW-0328">Glycosyltransferase</keyword>
<gene>
    <name evidence="3" type="ORF">UV74_C0013G0305</name>
</gene>
<feature type="domain" description="Glycosyl transferase family 1" evidence="2">
    <location>
        <begin position="196"/>
        <end position="354"/>
    </location>
</feature>
<dbReference type="GO" id="GO:0016757">
    <property type="term" value="F:glycosyltransferase activity"/>
    <property type="evidence" value="ECO:0007669"/>
    <property type="project" value="UniProtKB-KW"/>
</dbReference>
<evidence type="ECO:0000313" key="3">
    <source>
        <dbReference type="EMBL" id="KKS97183.1"/>
    </source>
</evidence>
<evidence type="ECO:0000256" key="1">
    <source>
        <dbReference type="ARBA" id="ARBA00022679"/>
    </source>
</evidence>
<dbReference type="PANTHER" id="PTHR46401">
    <property type="entry name" value="GLYCOSYLTRANSFERASE WBBK-RELATED"/>
    <property type="match status" value="1"/>
</dbReference>
<evidence type="ECO:0000259" key="2">
    <source>
        <dbReference type="Pfam" id="PF00534"/>
    </source>
</evidence>
<dbReference type="Gene3D" id="3.40.50.2000">
    <property type="entry name" value="Glycogen Phosphorylase B"/>
    <property type="match status" value="2"/>
</dbReference>
<dbReference type="Proteomes" id="UP000034090">
    <property type="component" value="Unassembled WGS sequence"/>
</dbReference>
<dbReference type="SUPFAM" id="SSF53756">
    <property type="entry name" value="UDP-Glycosyltransferase/glycogen phosphorylase"/>
    <property type="match status" value="1"/>
</dbReference>
<dbReference type="AlphaFoldDB" id="A0A0G1GE90"/>
<organism evidence="3 4">
    <name type="scientific">Candidatus Woesebacteria bacterium GW2011_GWB1_43_14</name>
    <dbReference type="NCBI Taxonomy" id="1618578"/>
    <lineage>
        <taxon>Bacteria</taxon>
        <taxon>Candidatus Woeseibacteriota</taxon>
    </lineage>
</organism>
<accession>A0A0G1GE90</accession>